<dbReference type="InterPro" id="IPR029055">
    <property type="entry name" value="Ntn_hydrolases_N"/>
</dbReference>
<dbReference type="Gene3D" id="3.60.60.10">
    <property type="entry name" value="Penicillin V Acylase, Chain A"/>
    <property type="match status" value="1"/>
</dbReference>
<dbReference type="Pfam" id="PF03417">
    <property type="entry name" value="AAT"/>
    <property type="match status" value="1"/>
</dbReference>
<dbReference type="InterPro" id="IPR005079">
    <property type="entry name" value="Peptidase_C45_hydrolase"/>
</dbReference>
<sequence length="198" mass="22465">MNEKGVSIAVLTLDGEPTRQVTGKPVITTTLAIRLVLDQAATTAEAVRLLEDYDMSATGKRDYHFYITDAKGDGRIIEFDCHDKARRLVATPVCAATNFFELYKDKALPNQRNGIYGHGRERYDIIEKILAERKGRYTPETAWQALQMAAQVPKEGDVTSNTQWSVVYNDTKLTAEIAVRRDWSTITRYDLKSDHFFQ</sequence>
<organism evidence="2">
    <name type="scientific">bioreactor metagenome</name>
    <dbReference type="NCBI Taxonomy" id="1076179"/>
    <lineage>
        <taxon>unclassified sequences</taxon>
        <taxon>metagenomes</taxon>
        <taxon>ecological metagenomes</taxon>
    </lineage>
</organism>
<dbReference type="AlphaFoldDB" id="A0A645GFN3"/>
<dbReference type="SUPFAM" id="SSF56235">
    <property type="entry name" value="N-terminal nucleophile aminohydrolases (Ntn hydrolases)"/>
    <property type="match status" value="1"/>
</dbReference>
<dbReference type="EMBL" id="VSSQ01073929">
    <property type="protein sequence ID" value="MPN24920.1"/>
    <property type="molecule type" value="Genomic_DNA"/>
</dbReference>
<evidence type="ECO:0000313" key="2">
    <source>
        <dbReference type="EMBL" id="MPN24920.1"/>
    </source>
</evidence>
<protein>
    <recommendedName>
        <fullName evidence="1">Peptidase C45 hydrolase domain-containing protein</fullName>
    </recommendedName>
</protein>
<name>A0A645GFN3_9ZZZZ</name>
<comment type="caution">
    <text evidence="2">The sequence shown here is derived from an EMBL/GenBank/DDBJ whole genome shotgun (WGS) entry which is preliminary data.</text>
</comment>
<feature type="domain" description="Peptidase C45 hydrolase" evidence="1">
    <location>
        <begin position="27"/>
        <end position="179"/>
    </location>
</feature>
<reference evidence="2" key="1">
    <citation type="submission" date="2019-08" db="EMBL/GenBank/DDBJ databases">
        <authorList>
            <person name="Kucharzyk K."/>
            <person name="Murdoch R.W."/>
            <person name="Higgins S."/>
            <person name="Loffler F."/>
        </authorList>
    </citation>
    <scope>NUCLEOTIDE SEQUENCE</scope>
</reference>
<proteinExistence type="predicted"/>
<gene>
    <name evidence="2" type="ORF">SDC9_172325</name>
</gene>
<accession>A0A645GFN3</accession>
<evidence type="ECO:0000259" key="1">
    <source>
        <dbReference type="Pfam" id="PF03417"/>
    </source>
</evidence>